<keyword evidence="4" id="KW-1185">Reference proteome</keyword>
<dbReference type="OrthoDB" id="5501430at2"/>
<dbReference type="Gene3D" id="1.10.340.30">
    <property type="entry name" value="Hypothetical protein, domain 2"/>
    <property type="match status" value="1"/>
</dbReference>
<dbReference type="Proteomes" id="UP000320244">
    <property type="component" value="Unassembled WGS sequence"/>
</dbReference>
<reference evidence="3 4" key="2">
    <citation type="submission" date="2019-08" db="EMBL/GenBank/DDBJ databases">
        <title>Jejuicoccus antrihumi gen. nov., sp. nov., a new member of the family Dermacoccaceae isolated from a cave.</title>
        <authorList>
            <person name="Schumann P."/>
            <person name="Kim I.S."/>
        </authorList>
    </citation>
    <scope>NUCLEOTIDE SEQUENCE [LARGE SCALE GENOMIC DNA]</scope>
    <source>
        <strain evidence="3 4">C5-26</strain>
    </source>
</reference>
<evidence type="ECO:0000256" key="2">
    <source>
        <dbReference type="ARBA" id="ARBA00023204"/>
    </source>
</evidence>
<dbReference type="InterPro" id="IPR051912">
    <property type="entry name" value="Alkylbase_DNA_Glycosylase/TA"/>
</dbReference>
<dbReference type="PANTHER" id="PTHR43003">
    <property type="entry name" value="DNA-3-METHYLADENINE GLYCOSYLASE"/>
    <property type="match status" value="1"/>
</dbReference>
<sequence length="307" mass="33389">MTSEPQSTDWTPGRPVPLEAILAPLRRGSGDPTWSSAPGEVWRGVRTPAGSATLRMQLATARHGDRVVARAWGDGASWVLDRLPGLLGADDDVSGFEPAHPALARAQHLNQHWRVGRTGLVLESLLPAVIEQRVTGKQAFGSYRQLVRRYGSAAPGPGAERGLMVPPGADGWRGIPSWEWLRAGVDAQRADTIMRVLQVAHALQECTVLPRGQAWSRLQSIRGVGSWTVSETAQRALGDADAVSFGDYHVAKDLGWALTGAPVDDVGLERLLEPYRGHRYRVQHLVMAARLGRPRRGPRMPVPSHLP</sequence>
<comment type="caution">
    <text evidence="3">The sequence shown here is derived from an EMBL/GenBank/DDBJ whole genome shotgun (WGS) entry which is preliminary data.</text>
</comment>
<dbReference type="EMBL" id="VCQV01000022">
    <property type="protein sequence ID" value="TWP35084.1"/>
    <property type="molecule type" value="Genomic_DNA"/>
</dbReference>
<dbReference type="GO" id="GO:0006307">
    <property type="term" value="P:DNA alkylation repair"/>
    <property type="evidence" value="ECO:0007669"/>
    <property type="project" value="TreeGrafter"/>
</dbReference>
<proteinExistence type="predicted"/>
<dbReference type="PANTHER" id="PTHR43003:SF6">
    <property type="entry name" value="DNA GLYCOSYLASE"/>
    <property type="match status" value="1"/>
</dbReference>
<keyword evidence="2" id="KW-0234">DNA repair</keyword>
<dbReference type="AlphaFoldDB" id="A0A563DZL8"/>
<dbReference type="GO" id="GO:0008725">
    <property type="term" value="F:DNA-3-methyladenine glycosylase activity"/>
    <property type="evidence" value="ECO:0007669"/>
    <property type="project" value="TreeGrafter"/>
</dbReference>
<dbReference type="SUPFAM" id="SSF48150">
    <property type="entry name" value="DNA-glycosylase"/>
    <property type="match status" value="1"/>
</dbReference>
<name>A0A563DZL8_9MICO</name>
<organism evidence="3 4">
    <name type="scientific">Leekyejoonella antrihumi</name>
    <dbReference type="NCBI Taxonomy" id="1660198"/>
    <lineage>
        <taxon>Bacteria</taxon>
        <taxon>Bacillati</taxon>
        <taxon>Actinomycetota</taxon>
        <taxon>Actinomycetes</taxon>
        <taxon>Micrococcales</taxon>
        <taxon>Dermacoccaceae</taxon>
        <taxon>Leekyejoonella</taxon>
    </lineage>
</organism>
<dbReference type="GO" id="GO:0006285">
    <property type="term" value="P:base-excision repair, AP site formation"/>
    <property type="evidence" value="ECO:0007669"/>
    <property type="project" value="TreeGrafter"/>
</dbReference>
<keyword evidence="1" id="KW-0227">DNA damage</keyword>
<dbReference type="GO" id="GO:0032993">
    <property type="term" value="C:protein-DNA complex"/>
    <property type="evidence" value="ECO:0007669"/>
    <property type="project" value="TreeGrafter"/>
</dbReference>
<dbReference type="GO" id="GO:0032131">
    <property type="term" value="F:alkylated DNA binding"/>
    <property type="evidence" value="ECO:0007669"/>
    <property type="project" value="TreeGrafter"/>
</dbReference>
<evidence type="ECO:0000313" key="3">
    <source>
        <dbReference type="EMBL" id="TWP35084.1"/>
    </source>
</evidence>
<protein>
    <submittedName>
        <fullName evidence="3">DNA-3-methyladenine glycosylase 2 family protein</fullName>
    </submittedName>
</protein>
<gene>
    <name evidence="3" type="ORF">FGL98_15120</name>
</gene>
<dbReference type="InterPro" id="IPR011257">
    <property type="entry name" value="DNA_glycosylase"/>
</dbReference>
<dbReference type="GO" id="GO:0005737">
    <property type="term" value="C:cytoplasm"/>
    <property type="evidence" value="ECO:0007669"/>
    <property type="project" value="TreeGrafter"/>
</dbReference>
<dbReference type="GO" id="GO:0043916">
    <property type="term" value="F:DNA-7-methylguanine glycosylase activity"/>
    <property type="evidence" value="ECO:0007669"/>
    <property type="project" value="TreeGrafter"/>
</dbReference>
<evidence type="ECO:0000313" key="4">
    <source>
        <dbReference type="Proteomes" id="UP000320244"/>
    </source>
</evidence>
<reference evidence="3 4" key="1">
    <citation type="submission" date="2019-05" db="EMBL/GenBank/DDBJ databases">
        <authorList>
            <person name="Lee S.D."/>
        </authorList>
    </citation>
    <scope>NUCLEOTIDE SEQUENCE [LARGE SCALE GENOMIC DNA]</scope>
    <source>
        <strain evidence="3 4">C5-26</strain>
    </source>
</reference>
<evidence type="ECO:0000256" key="1">
    <source>
        <dbReference type="ARBA" id="ARBA00022763"/>
    </source>
</evidence>
<dbReference type="RefSeq" id="WP_146317908.1">
    <property type="nucleotide sequence ID" value="NZ_VCQV01000022.1"/>
</dbReference>
<accession>A0A563DZL8</accession>